<dbReference type="PROSITE" id="PS51257">
    <property type="entry name" value="PROKAR_LIPOPROTEIN"/>
    <property type="match status" value="1"/>
</dbReference>
<reference evidence="1" key="1">
    <citation type="submission" date="2020-09" db="EMBL/GenBank/DDBJ databases">
        <authorList>
            <person name="Palma L."/>
            <person name="Caballero P."/>
            <person name="Berry C."/>
            <person name="Del Valle E."/>
        </authorList>
    </citation>
    <scope>NUCLEOTIDE SEQUENCE</scope>
    <source>
        <strain evidence="1">M</strain>
    </source>
</reference>
<protein>
    <submittedName>
        <fullName evidence="1">DUF3304 domain-containing protein</fullName>
    </submittedName>
</protein>
<accession>A0AAW3YNW6</accession>
<dbReference type="Proteomes" id="UP001193920">
    <property type="component" value="Unassembled WGS sequence"/>
</dbReference>
<comment type="caution">
    <text evidence="1">The sequence shown here is derived from an EMBL/GenBank/DDBJ whole genome shotgun (WGS) entry which is preliminary data.</text>
</comment>
<dbReference type="RefSeq" id="WP_323868328.1">
    <property type="nucleotide sequence ID" value="NZ_JACXBF010000069.1"/>
</dbReference>
<gene>
    <name evidence="1" type="ORF">ID854_02345</name>
</gene>
<dbReference type="AlphaFoldDB" id="A0AAW3YNW6"/>
<proteinExistence type="predicted"/>
<evidence type="ECO:0000313" key="1">
    <source>
        <dbReference type="EMBL" id="MBD2799331.1"/>
    </source>
</evidence>
<name>A0AAW3YNW6_9GAMM</name>
<reference evidence="1" key="2">
    <citation type="journal article" date="2024" name="Toxins">
        <title>Genome Sequence Analysis of Native Xenorhabdus Strains Isolated from Entomopathogenic Nematodes in Argentina.</title>
        <authorList>
            <person name="Palma L."/>
            <person name="Frizzo L."/>
            <person name="Kaiser S."/>
            <person name="Berry C."/>
            <person name="Caballero P."/>
            <person name="Bode H.B."/>
            <person name="Del Valle E.E."/>
        </authorList>
    </citation>
    <scope>NUCLEOTIDE SEQUENCE</scope>
    <source>
        <strain evidence="1">M</strain>
    </source>
</reference>
<sequence length="169" mass="18884">MERVKEIVKGLMILLGLLISGCSLANNDDWLAGNLRGMNHTMSEITSFSVNGYGGWVGGDTCCISLPAKWRPGLKAKVTWVSSKDITSTFPGYADREKYFAWKKEGEESEVQHEAIVDIPEFDKERCGLTVHFLPCNQVKVTTTCWAYGMPNYPITEPRNMKEPAICSK</sequence>
<dbReference type="InterPro" id="IPR021733">
    <property type="entry name" value="DUF3304"/>
</dbReference>
<dbReference type="Pfam" id="PF11745">
    <property type="entry name" value="DUF3304"/>
    <property type="match status" value="1"/>
</dbReference>
<organism evidence="1">
    <name type="scientific">Xenorhabdus szentirmaii</name>
    <dbReference type="NCBI Taxonomy" id="290112"/>
    <lineage>
        <taxon>Bacteria</taxon>
        <taxon>Pseudomonadati</taxon>
        <taxon>Pseudomonadota</taxon>
        <taxon>Gammaproteobacteria</taxon>
        <taxon>Enterobacterales</taxon>
        <taxon>Morganellaceae</taxon>
        <taxon>Xenorhabdus</taxon>
    </lineage>
</organism>
<dbReference type="EMBL" id="JACXBF010000069">
    <property type="protein sequence ID" value="MBD2799331.1"/>
    <property type="molecule type" value="Genomic_DNA"/>
</dbReference>